<evidence type="ECO:0000313" key="5">
    <source>
        <dbReference type="Proteomes" id="UP000287188"/>
    </source>
</evidence>
<protein>
    <submittedName>
        <fullName evidence="4">Aminotransferase DegT</fullName>
    </submittedName>
</protein>
<dbReference type="GO" id="GO:0030170">
    <property type="term" value="F:pyridoxal phosphate binding"/>
    <property type="evidence" value="ECO:0007669"/>
    <property type="project" value="TreeGrafter"/>
</dbReference>
<comment type="similarity">
    <text evidence="3">Belongs to the DegT/DnrJ/EryC1 family.</text>
</comment>
<feature type="modified residue" description="N6-(pyridoxal phosphate)lysine" evidence="2">
    <location>
        <position position="179"/>
    </location>
</feature>
<proteinExistence type="inferred from homology"/>
<dbReference type="InterPro" id="IPR015424">
    <property type="entry name" value="PyrdxlP-dep_Trfase"/>
</dbReference>
<dbReference type="GO" id="GO:0008483">
    <property type="term" value="F:transaminase activity"/>
    <property type="evidence" value="ECO:0007669"/>
    <property type="project" value="UniProtKB-KW"/>
</dbReference>
<reference evidence="5" key="1">
    <citation type="submission" date="2018-12" db="EMBL/GenBank/DDBJ databases">
        <title>Tengunoibacter tsumagoiensis gen. nov., sp. nov., Dictyobacter kobayashii sp. nov., D. alpinus sp. nov., and D. joshuensis sp. nov. and description of Dictyobacteraceae fam. nov. within the order Ktedonobacterales isolated from Tengu-no-mugimeshi.</title>
        <authorList>
            <person name="Wang C.M."/>
            <person name="Zheng Y."/>
            <person name="Sakai Y."/>
            <person name="Toyoda A."/>
            <person name="Minakuchi Y."/>
            <person name="Abe K."/>
            <person name="Yokota A."/>
            <person name="Yabe S."/>
        </authorList>
    </citation>
    <scope>NUCLEOTIDE SEQUENCE [LARGE SCALE GENOMIC DNA]</scope>
    <source>
        <strain evidence="5">Uno11</strain>
    </source>
</reference>
<evidence type="ECO:0000256" key="2">
    <source>
        <dbReference type="PIRSR" id="PIRSR000390-2"/>
    </source>
</evidence>
<dbReference type="PANTHER" id="PTHR30244:SF34">
    <property type="entry name" value="DTDP-4-AMINO-4,6-DIDEOXYGALACTOSE TRANSAMINASE"/>
    <property type="match status" value="1"/>
</dbReference>
<name>A0A402APL0_9CHLR</name>
<evidence type="ECO:0000256" key="1">
    <source>
        <dbReference type="PIRSR" id="PIRSR000390-1"/>
    </source>
</evidence>
<dbReference type="EMBL" id="BIFS01000001">
    <property type="protein sequence ID" value="GCE20969.1"/>
    <property type="molecule type" value="Genomic_DNA"/>
</dbReference>
<organism evidence="4 5">
    <name type="scientific">Dictyobacter kobayashii</name>
    <dbReference type="NCBI Taxonomy" id="2014872"/>
    <lineage>
        <taxon>Bacteria</taxon>
        <taxon>Bacillati</taxon>
        <taxon>Chloroflexota</taxon>
        <taxon>Ktedonobacteria</taxon>
        <taxon>Ktedonobacterales</taxon>
        <taxon>Dictyobacteraceae</taxon>
        <taxon>Dictyobacter</taxon>
    </lineage>
</organism>
<keyword evidence="4" id="KW-0808">Transferase</keyword>
<dbReference type="Pfam" id="PF01041">
    <property type="entry name" value="DegT_DnrJ_EryC1"/>
    <property type="match status" value="1"/>
</dbReference>
<dbReference type="InterPro" id="IPR000653">
    <property type="entry name" value="DegT/StrS_aminotransferase"/>
</dbReference>
<dbReference type="PIRSF" id="PIRSF000390">
    <property type="entry name" value="PLP_StrS"/>
    <property type="match status" value="1"/>
</dbReference>
<gene>
    <name evidence="4" type="ORF">KDK_47690</name>
</gene>
<dbReference type="InterPro" id="IPR015421">
    <property type="entry name" value="PyrdxlP-dep_Trfase_major"/>
</dbReference>
<evidence type="ECO:0000313" key="4">
    <source>
        <dbReference type="EMBL" id="GCE20969.1"/>
    </source>
</evidence>
<dbReference type="CDD" id="cd00616">
    <property type="entry name" value="AHBA_syn"/>
    <property type="match status" value="1"/>
</dbReference>
<feature type="active site" description="Proton acceptor" evidence="1">
    <location>
        <position position="179"/>
    </location>
</feature>
<evidence type="ECO:0000256" key="3">
    <source>
        <dbReference type="RuleBase" id="RU004508"/>
    </source>
</evidence>
<accession>A0A402APL0</accession>
<dbReference type="Gene3D" id="3.40.640.10">
    <property type="entry name" value="Type I PLP-dependent aspartate aminotransferase-like (Major domain)"/>
    <property type="match status" value="1"/>
</dbReference>
<dbReference type="Gene3D" id="3.90.1150.10">
    <property type="entry name" value="Aspartate Aminotransferase, domain 1"/>
    <property type="match status" value="1"/>
</dbReference>
<dbReference type="SUPFAM" id="SSF53383">
    <property type="entry name" value="PLP-dependent transferases"/>
    <property type="match status" value="1"/>
</dbReference>
<dbReference type="PANTHER" id="PTHR30244">
    <property type="entry name" value="TRANSAMINASE"/>
    <property type="match status" value="1"/>
</dbReference>
<dbReference type="Proteomes" id="UP000287188">
    <property type="component" value="Unassembled WGS sequence"/>
</dbReference>
<sequence length="377" mass="41658">MIDIAHPIMGVEEEEAVRRVLASGKLAQGTNVAAFEQCFAELCHVREAIAVSSGTSALLLALLAHDIGPGDEVITSAFSFTATANAILLVGAIPVFVDIDPETYTIDPIQVRAAITRRTKVIMPVHLYGHLSDMQQLQIIAQEHSLTIIEDAAQAHGATMHGCLAGSFGTGCFSFYATKNITTGGEGGMITTNDTTIAEKARLLRNHGQVSRYNQVDLGYNMRMTEIQGAIGIAQVKKLEDLTQRRIANAHYLSEQLQDAVQTPVTRPGYRHVYHQYTIRITRMDRNQCAIKLRDCGIETTVHYPLPIYRQPFYRRTTSLYRIFTSEKRKRQKDGDLPGHLPVTEQATQQVLSLPVHPALSPEDLAKIAREVLALCK</sequence>
<dbReference type="GO" id="GO:0000271">
    <property type="term" value="P:polysaccharide biosynthetic process"/>
    <property type="evidence" value="ECO:0007669"/>
    <property type="project" value="TreeGrafter"/>
</dbReference>
<comment type="caution">
    <text evidence="4">The sequence shown here is derived from an EMBL/GenBank/DDBJ whole genome shotgun (WGS) entry which is preliminary data.</text>
</comment>
<dbReference type="OrthoDB" id="9810913at2"/>
<dbReference type="InterPro" id="IPR015422">
    <property type="entry name" value="PyrdxlP-dep_Trfase_small"/>
</dbReference>
<keyword evidence="4" id="KW-0032">Aminotransferase</keyword>
<keyword evidence="2 3" id="KW-0663">Pyridoxal phosphate</keyword>
<dbReference type="AlphaFoldDB" id="A0A402APL0"/>
<keyword evidence="5" id="KW-1185">Reference proteome</keyword>
<dbReference type="RefSeq" id="WP_126552545.1">
    <property type="nucleotide sequence ID" value="NZ_BIFS01000001.1"/>
</dbReference>